<dbReference type="InterPro" id="IPR048324">
    <property type="entry name" value="ZSWIM1-3_RNaseH-like"/>
</dbReference>
<feature type="non-terminal residue" evidence="2">
    <location>
        <position position="1"/>
    </location>
</feature>
<evidence type="ECO:0000313" key="3">
    <source>
        <dbReference type="Proteomes" id="UP000002640"/>
    </source>
</evidence>
<dbReference type="GeneID" id="20650652"/>
<keyword evidence="3" id="KW-1185">Reference proteome</keyword>
<dbReference type="KEGG" id="psoj:PHYSODRAFT_379060"/>
<dbReference type="AlphaFoldDB" id="G4YVA8"/>
<dbReference type="RefSeq" id="XP_009520203.1">
    <property type="nucleotide sequence ID" value="XM_009521908.1"/>
</dbReference>
<dbReference type="Proteomes" id="UP000002640">
    <property type="component" value="Unassembled WGS sequence"/>
</dbReference>
<feature type="domain" description="ZSWIM1/3 RNaseH-like" evidence="1">
    <location>
        <begin position="5"/>
        <end position="56"/>
    </location>
</feature>
<evidence type="ECO:0000313" key="2">
    <source>
        <dbReference type="EMBL" id="EGZ24915.1"/>
    </source>
</evidence>
<sequence length="56" mass="6516">EMLVKFNLDGHGNVSTVDENSRKQTTVVSISSQHMRKLYKRFPEILLIDCTHKTNR</sequence>
<organism evidence="2 3">
    <name type="scientific">Phytophthora sojae (strain P6497)</name>
    <name type="common">Soybean stem and root rot agent</name>
    <name type="synonym">Phytophthora megasperma f. sp. glycines</name>
    <dbReference type="NCBI Taxonomy" id="1094619"/>
    <lineage>
        <taxon>Eukaryota</taxon>
        <taxon>Sar</taxon>
        <taxon>Stramenopiles</taxon>
        <taxon>Oomycota</taxon>
        <taxon>Peronosporomycetes</taxon>
        <taxon>Peronosporales</taxon>
        <taxon>Peronosporaceae</taxon>
        <taxon>Phytophthora</taxon>
    </lineage>
</organism>
<dbReference type="EMBL" id="JH159152">
    <property type="protein sequence ID" value="EGZ24915.1"/>
    <property type="molecule type" value="Genomic_DNA"/>
</dbReference>
<evidence type="ECO:0000259" key="1">
    <source>
        <dbReference type="Pfam" id="PF21056"/>
    </source>
</evidence>
<name>G4YVA8_PHYSP</name>
<dbReference type="OMA" id="MDSTHKP"/>
<proteinExistence type="predicted"/>
<feature type="non-terminal residue" evidence="2">
    <location>
        <position position="56"/>
    </location>
</feature>
<reference evidence="2 3" key="1">
    <citation type="journal article" date="2006" name="Science">
        <title>Phytophthora genome sequences uncover evolutionary origins and mechanisms of pathogenesis.</title>
        <authorList>
            <person name="Tyler B.M."/>
            <person name="Tripathy S."/>
            <person name="Zhang X."/>
            <person name="Dehal P."/>
            <person name="Jiang R.H."/>
            <person name="Aerts A."/>
            <person name="Arredondo F.D."/>
            <person name="Baxter L."/>
            <person name="Bensasson D."/>
            <person name="Beynon J.L."/>
            <person name="Chapman J."/>
            <person name="Damasceno C.M."/>
            <person name="Dorrance A.E."/>
            <person name="Dou D."/>
            <person name="Dickerman A.W."/>
            <person name="Dubchak I.L."/>
            <person name="Garbelotto M."/>
            <person name="Gijzen M."/>
            <person name="Gordon S.G."/>
            <person name="Govers F."/>
            <person name="Grunwald N.J."/>
            <person name="Huang W."/>
            <person name="Ivors K.L."/>
            <person name="Jones R.W."/>
            <person name="Kamoun S."/>
            <person name="Krampis K."/>
            <person name="Lamour K.H."/>
            <person name="Lee M.K."/>
            <person name="McDonald W.H."/>
            <person name="Medina M."/>
            <person name="Meijer H.J."/>
            <person name="Nordberg E.K."/>
            <person name="Maclean D.J."/>
            <person name="Ospina-Giraldo M.D."/>
            <person name="Morris P.F."/>
            <person name="Phuntumart V."/>
            <person name="Putnam N.H."/>
            <person name="Rash S."/>
            <person name="Rose J.K."/>
            <person name="Sakihama Y."/>
            <person name="Salamov A.A."/>
            <person name="Savidor A."/>
            <person name="Scheuring C.F."/>
            <person name="Smith B.M."/>
            <person name="Sobral B.W."/>
            <person name="Terry A."/>
            <person name="Torto-Alalibo T.A."/>
            <person name="Win J."/>
            <person name="Xu Z."/>
            <person name="Zhang H."/>
            <person name="Grigoriev I.V."/>
            <person name="Rokhsar D.S."/>
            <person name="Boore J.L."/>
        </authorList>
    </citation>
    <scope>NUCLEOTIDE SEQUENCE [LARGE SCALE GENOMIC DNA]</scope>
    <source>
        <strain evidence="2 3">P6497</strain>
    </source>
</reference>
<dbReference type="Pfam" id="PF21056">
    <property type="entry name" value="ZSWIM1-3_RNaseH-like"/>
    <property type="match status" value="1"/>
</dbReference>
<accession>G4YVA8</accession>
<dbReference type="InParanoid" id="G4YVA8"/>
<gene>
    <name evidence="2" type="ORF">PHYSODRAFT_379060</name>
</gene>
<protein>
    <recommendedName>
        <fullName evidence="1">ZSWIM1/3 RNaseH-like domain-containing protein</fullName>
    </recommendedName>
</protein>